<dbReference type="EMBL" id="AVOT02011505">
    <property type="protein sequence ID" value="MBW0492273.1"/>
    <property type="molecule type" value="Genomic_DNA"/>
</dbReference>
<dbReference type="Proteomes" id="UP000765509">
    <property type="component" value="Unassembled WGS sequence"/>
</dbReference>
<gene>
    <name evidence="2" type="ORF">O181_031988</name>
</gene>
<proteinExistence type="predicted"/>
<evidence type="ECO:0000256" key="1">
    <source>
        <dbReference type="SAM" id="MobiDB-lite"/>
    </source>
</evidence>
<dbReference type="AlphaFoldDB" id="A0A9Q3CYK7"/>
<sequence>MKKFYAIEQVPEEESPKEDYESDFMGDLIREKSDEDQDPREEFLVECKEETQLEIQNIHLEAGMPQETSNKNLCKQT</sequence>
<keyword evidence="3" id="KW-1185">Reference proteome</keyword>
<accession>A0A9Q3CYK7</accession>
<protein>
    <submittedName>
        <fullName evidence="2">Uncharacterized protein</fullName>
    </submittedName>
</protein>
<name>A0A9Q3CYK7_9BASI</name>
<reference evidence="2" key="1">
    <citation type="submission" date="2021-03" db="EMBL/GenBank/DDBJ databases">
        <title>Draft genome sequence of rust myrtle Austropuccinia psidii MF-1, a brazilian biotype.</title>
        <authorList>
            <person name="Quecine M.C."/>
            <person name="Pachon D.M.R."/>
            <person name="Bonatelli M.L."/>
            <person name="Correr F.H."/>
            <person name="Franceschini L.M."/>
            <person name="Leite T.F."/>
            <person name="Margarido G.R.A."/>
            <person name="Almeida C.A."/>
            <person name="Ferrarezi J.A."/>
            <person name="Labate C.A."/>
        </authorList>
    </citation>
    <scope>NUCLEOTIDE SEQUENCE</scope>
    <source>
        <strain evidence="2">MF-1</strain>
    </source>
</reference>
<feature type="compositionally biased region" description="Acidic residues" evidence="1">
    <location>
        <begin position="10"/>
        <end position="22"/>
    </location>
</feature>
<evidence type="ECO:0000313" key="3">
    <source>
        <dbReference type="Proteomes" id="UP000765509"/>
    </source>
</evidence>
<comment type="caution">
    <text evidence="2">The sequence shown here is derived from an EMBL/GenBank/DDBJ whole genome shotgun (WGS) entry which is preliminary data.</text>
</comment>
<organism evidence="2 3">
    <name type="scientific">Austropuccinia psidii MF-1</name>
    <dbReference type="NCBI Taxonomy" id="1389203"/>
    <lineage>
        <taxon>Eukaryota</taxon>
        <taxon>Fungi</taxon>
        <taxon>Dikarya</taxon>
        <taxon>Basidiomycota</taxon>
        <taxon>Pucciniomycotina</taxon>
        <taxon>Pucciniomycetes</taxon>
        <taxon>Pucciniales</taxon>
        <taxon>Sphaerophragmiaceae</taxon>
        <taxon>Austropuccinia</taxon>
    </lineage>
</organism>
<evidence type="ECO:0000313" key="2">
    <source>
        <dbReference type="EMBL" id="MBW0492273.1"/>
    </source>
</evidence>
<feature type="region of interest" description="Disordered" evidence="1">
    <location>
        <begin position="1"/>
        <end position="22"/>
    </location>
</feature>